<comment type="caution">
    <text evidence="2">The sequence shown here is derived from an EMBL/GenBank/DDBJ whole genome shotgun (WGS) entry which is preliminary data.</text>
</comment>
<organism evidence="2 3">
    <name type="scientific">Cryptolaemus montrouzieri</name>
    <dbReference type="NCBI Taxonomy" id="559131"/>
    <lineage>
        <taxon>Eukaryota</taxon>
        <taxon>Metazoa</taxon>
        <taxon>Ecdysozoa</taxon>
        <taxon>Arthropoda</taxon>
        <taxon>Hexapoda</taxon>
        <taxon>Insecta</taxon>
        <taxon>Pterygota</taxon>
        <taxon>Neoptera</taxon>
        <taxon>Endopterygota</taxon>
        <taxon>Coleoptera</taxon>
        <taxon>Polyphaga</taxon>
        <taxon>Cucujiformia</taxon>
        <taxon>Coccinelloidea</taxon>
        <taxon>Coccinellidae</taxon>
        <taxon>Scymninae</taxon>
        <taxon>Scymnini</taxon>
        <taxon>Cryptolaemus</taxon>
    </lineage>
</organism>
<protein>
    <submittedName>
        <fullName evidence="2">Uncharacterized protein</fullName>
    </submittedName>
</protein>
<keyword evidence="1" id="KW-0732">Signal</keyword>
<dbReference type="EMBL" id="JABFTP020000021">
    <property type="protein sequence ID" value="KAL3269231.1"/>
    <property type="molecule type" value="Genomic_DNA"/>
</dbReference>
<proteinExistence type="predicted"/>
<reference evidence="2 3" key="1">
    <citation type="journal article" date="2021" name="BMC Biol.">
        <title>Horizontally acquired antibacterial genes associated with adaptive radiation of ladybird beetles.</title>
        <authorList>
            <person name="Li H.S."/>
            <person name="Tang X.F."/>
            <person name="Huang Y.H."/>
            <person name="Xu Z.Y."/>
            <person name="Chen M.L."/>
            <person name="Du X.Y."/>
            <person name="Qiu B.Y."/>
            <person name="Chen P.T."/>
            <person name="Zhang W."/>
            <person name="Slipinski A."/>
            <person name="Escalona H.E."/>
            <person name="Waterhouse R.M."/>
            <person name="Zwick A."/>
            <person name="Pang H."/>
        </authorList>
    </citation>
    <scope>NUCLEOTIDE SEQUENCE [LARGE SCALE GENOMIC DNA]</scope>
    <source>
        <strain evidence="2">SYSU2018</strain>
    </source>
</reference>
<evidence type="ECO:0000256" key="1">
    <source>
        <dbReference type="SAM" id="SignalP"/>
    </source>
</evidence>
<evidence type="ECO:0000313" key="3">
    <source>
        <dbReference type="Proteomes" id="UP001516400"/>
    </source>
</evidence>
<accession>A0ABD2MT08</accession>
<feature type="signal peptide" evidence="1">
    <location>
        <begin position="1"/>
        <end position="17"/>
    </location>
</feature>
<dbReference type="AlphaFoldDB" id="A0ABD2MT08"/>
<gene>
    <name evidence="2" type="ORF">HHI36_008312</name>
</gene>
<feature type="chain" id="PRO_5044890473" evidence="1">
    <location>
        <begin position="18"/>
        <end position="102"/>
    </location>
</feature>
<name>A0ABD2MT08_9CUCU</name>
<keyword evidence="3" id="KW-1185">Reference proteome</keyword>
<dbReference type="Proteomes" id="UP001516400">
    <property type="component" value="Unassembled WGS sequence"/>
</dbReference>
<sequence>MKLSAFILLSLFCQAYSRWASNEQLNKYSISDSDKKSEEILVEPLTADAQRKLEENLFNEKLIERIKKIWKVPLLLTQRRSRRNQLKDIAWVLYLCLFACKL</sequence>
<evidence type="ECO:0000313" key="2">
    <source>
        <dbReference type="EMBL" id="KAL3269231.1"/>
    </source>
</evidence>